<evidence type="ECO:0000256" key="1">
    <source>
        <dbReference type="SAM" id="MobiDB-lite"/>
    </source>
</evidence>
<keyword evidence="2" id="KW-1133">Transmembrane helix</keyword>
<accession>A0ABP6L3Q1</accession>
<sequence>MIAFDTAPTGPTGDVSPGLLGFLVVAGLGFALYMLVKSMRKQISRIEVPSEAELRQRRNDAGADGSTGPAEPPASTASTGSTASTAPQVPPGPSAPPAPTTAP</sequence>
<feature type="compositionally biased region" description="Pro residues" evidence="1">
    <location>
        <begin position="88"/>
        <end position="103"/>
    </location>
</feature>
<keyword evidence="4" id="KW-1185">Reference proteome</keyword>
<feature type="transmembrane region" description="Helical" evidence="2">
    <location>
        <begin position="18"/>
        <end position="36"/>
    </location>
</feature>
<organism evidence="3 4">
    <name type="scientific">Streptosporangium longisporum</name>
    <dbReference type="NCBI Taxonomy" id="46187"/>
    <lineage>
        <taxon>Bacteria</taxon>
        <taxon>Bacillati</taxon>
        <taxon>Actinomycetota</taxon>
        <taxon>Actinomycetes</taxon>
        <taxon>Streptosporangiales</taxon>
        <taxon>Streptosporangiaceae</taxon>
        <taxon>Streptosporangium</taxon>
    </lineage>
</organism>
<evidence type="ECO:0000313" key="4">
    <source>
        <dbReference type="Proteomes" id="UP001499930"/>
    </source>
</evidence>
<dbReference type="Proteomes" id="UP001499930">
    <property type="component" value="Unassembled WGS sequence"/>
</dbReference>
<feature type="region of interest" description="Disordered" evidence="1">
    <location>
        <begin position="50"/>
        <end position="103"/>
    </location>
</feature>
<feature type="compositionally biased region" description="Low complexity" evidence="1">
    <location>
        <begin position="66"/>
        <end position="87"/>
    </location>
</feature>
<keyword evidence="2" id="KW-0812">Transmembrane</keyword>
<feature type="compositionally biased region" description="Basic and acidic residues" evidence="1">
    <location>
        <begin position="52"/>
        <end position="61"/>
    </location>
</feature>
<protein>
    <recommendedName>
        <fullName evidence="5">Signal recognition particle-docking protein FtsY</fullName>
    </recommendedName>
</protein>
<gene>
    <name evidence="3" type="ORF">GCM10017559_64360</name>
</gene>
<name>A0ABP6L3Q1_9ACTN</name>
<evidence type="ECO:0000256" key="2">
    <source>
        <dbReference type="SAM" id="Phobius"/>
    </source>
</evidence>
<dbReference type="EMBL" id="BAAAWD010000017">
    <property type="protein sequence ID" value="GAA3028972.1"/>
    <property type="molecule type" value="Genomic_DNA"/>
</dbReference>
<evidence type="ECO:0000313" key="3">
    <source>
        <dbReference type="EMBL" id="GAA3028972.1"/>
    </source>
</evidence>
<dbReference type="RefSeq" id="WP_344902677.1">
    <property type="nucleotide sequence ID" value="NZ_BAAAWD010000017.1"/>
</dbReference>
<comment type="caution">
    <text evidence="3">The sequence shown here is derived from an EMBL/GenBank/DDBJ whole genome shotgun (WGS) entry which is preliminary data.</text>
</comment>
<proteinExistence type="predicted"/>
<evidence type="ECO:0008006" key="5">
    <source>
        <dbReference type="Google" id="ProtNLM"/>
    </source>
</evidence>
<reference evidence="4" key="1">
    <citation type="journal article" date="2019" name="Int. J. Syst. Evol. Microbiol.">
        <title>The Global Catalogue of Microorganisms (GCM) 10K type strain sequencing project: providing services to taxonomists for standard genome sequencing and annotation.</title>
        <authorList>
            <consortium name="The Broad Institute Genomics Platform"/>
            <consortium name="The Broad Institute Genome Sequencing Center for Infectious Disease"/>
            <person name="Wu L."/>
            <person name="Ma J."/>
        </authorList>
    </citation>
    <scope>NUCLEOTIDE SEQUENCE [LARGE SCALE GENOMIC DNA]</scope>
    <source>
        <strain evidence="4">JCM 3106</strain>
    </source>
</reference>
<keyword evidence="2" id="KW-0472">Membrane</keyword>